<dbReference type="InParanoid" id="A0A0D0C018"/>
<feature type="non-terminal residue" evidence="1">
    <location>
        <position position="112"/>
    </location>
</feature>
<evidence type="ECO:0000313" key="2">
    <source>
        <dbReference type="Proteomes" id="UP000054538"/>
    </source>
</evidence>
<keyword evidence="2" id="KW-1185">Reference proteome</keyword>
<proteinExistence type="predicted"/>
<dbReference type="HOGENOM" id="CLU_146165_0_0_1"/>
<dbReference type="Proteomes" id="UP000054538">
    <property type="component" value="Unassembled WGS sequence"/>
</dbReference>
<feature type="non-terminal residue" evidence="1">
    <location>
        <position position="1"/>
    </location>
</feature>
<protein>
    <recommendedName>
        <fullName evidence="3">Reverse transcriptase zinc-binding domain-containing protein</fullName>
    </recommendedName>
</protein>
<dbReference type="EMBL" id="KN827361">
    <property type="protein sequence ID" value="KIK76662.1"/>
    <property type="molecule type" value="Genomic_DNA"/>
</dbReference>
<gene>
    <name evidence="1" type="ORF">PAXRUDRAFT_102956</name>
</gene>
<dbReference type="STRING" id="930991.A0A0D0C018"/>
<evidence type="ECO:0000313" key="1">
    <source>
        <dbReference type="EMBL" id="KIK76662.1"/>
    </source>
</evidence>
<accession>A0A0D0C018</accession>
<organism evidence="1 2">
    <name type="scientific">Paxillus rubicundulus Ve08.2h10</name>
    <dbReference type="NCBI Taxonomy" id="930991"/>
    <lineage>
        <taxon>Eukaryota</taxon>
        <taxon>Fungi</taxon>
        <taxon>Dikarya</taxon>
        <taxon>Basidiomycota</taxon>
        <taxon>Agaricomycotina</taxon>
        <taxon>Agaricomycetes</taxon>
        <taxon>Agaricomycetidae</taxon>
        <taxon>Boletales</taxon>
        <taxon>Paxilineae</taxon>
        <taxon>Paxillaceae</taxon>
        <taxon>Paxillus</taxon>
    </lineage>
</organism>
<name>A0A0D0C018_9AGAM</name>
<dbReference type="AlphaFoldDB" id="A0A0D0C018"/>
<reference evidence="1 2" key="1">
    <citation type="submission" date="2014-04" db="EMBL/GenBank/DDBJ databases">
        <authorList>
            <consortium name="DOE Joint Genome Institute"/>
            <person name="Kuo A."/>
            <person name="Kohler A."/>
            <person name="Jargeat P."/>
            <person name="Nagy L.G."/>
            <person name="Floudas D."/>
            <person name="Copeland A."/>
            <person name="Barry K.W."/>
            <person name="Cichocki N."/>
            <person name="Veneault-Fourrey C."/>
            <person name="LaButti K."/>
            <person name="Lindquist E.A."/>
            <person name="Lipzen A."/>
            <person name="Lundell T."/>
            <person name="Morin E."/>
            <person name="Murat C."/>
            <person name="Sun H."/>
            <person name="Tunlid A."/>
            <person name="Henrissat B."/>
            <person name="Grigoriev I.V."/>
            <person name="Hibbett D.S."/>
            <person name="Martin F."/>
            <person name="Nordberg H.P."/>
            <person name="Cantor M.N."/>
            <person name="Hua S.X."/>
        </authorList>
    </citation>
    <scope>NUCLEOTIDE SEQUENCE [LARGE SCALE GENOMIC DNA]</scope>
    <source>
        <strain evidence="1 2">Ve08.2h10</strain>
    </source>
</reference>
<reference evidence="2" key="2">
    <citation type="submission" date="2015-01" db="EMBL/GenBank/DDBJ databases">
        <title>Evolutionary Origins and Diversification of the Mycorrhizal Mutualists.</title>
        <authorList>
            <consortium name="DOE Joint Genome Institute"/>
            <consortium name="Mycorrhizal Genomics Consortium"/>
            <person name="Kohler A."/>
            <person name="Kuo A."/>
            <person name="Nagy L.G."/>
            <person name="Floudas D."/>
            <person name="Copeland A."/>
            <person name="Barry K.W."/>
            <person name="Cichocki N."/>
            <person name="Veneault-Fourrey C."/>
            <person name="LaButti K."/>
            <person name="Lindquist E.A."/>
            <person name="Lipzen A."/>
            <person name="Lundell T."/>
            <person name="Morin E."/>
            <person name="Murat C."/>
            <person name="Riley R."/>
            <person name="Ohm R."/>
            <person name="Sun H."/>
            <person name="Tunlid A."/>
            <person name="Henrissat B."/>
            <person name="Grigoriev I.V."/>
            <person name="Hibbett D.S."/>
            <person name="Martin F."/>
        </authorList>
    </citation>
    <scope>NUCLEOTIDE SEQUENCE [LARGE SCALE GENOMIC DNA]</scope>
    <source>
        <strain evidence="2">Ve08.2h10</strain>
    </source>
</reference>
<evidence type="ECO:0008006" key="3">
    <source>
        <dbReference type="Google" id="ProtNLM"/>
    </source>
</evidence>
<dbReference type="OrthoDB" id="2671200at2759"/>
<sequence>FVKHVSHLSKQHISLFVWLRTSHISLNRHLHRIKKSDTPNCPHCNDDRPETVEHFLLECPQYVRERHVLHTSLGRTAFSLPYLLTQRKACEPVIRFINDTKRLCETFGNVTP</sequence>